<dbReference type="Gene3D" id="1.10.10.10">
    <property type="entry name" value="Winged helix-like DNA-binding domain superfamily/Winged helix DNA-binding domain"/>
    <property type="match status" value="1"/>
</dbReference>
<dbReference type="InterPro" id="IPR036390">
    <property type="entry name" value="WH_DNA-bd_sf"/>
</dbReference>
<gene>
    <name evidence="1" type="ORF">C468_16964</name>
</gene>
<dbReference type="InterPro" id="IPR036388">
    <property type="entry name" value="WH-like_DNA-bd_sf"/>
</dbReference>
<dbReference type="RefSeq" id="WP_008850040.1">
    <property type="nucleotide sequence ID" value="NZ_AOJH01000104.1"/>
</dbReference>
<name>M0NG79_9EURY</name>
<feature type="non-terminal residue" evidence="1">
    <location>
        <position position="1"/>
    </location>
</feature>
<organism evidence="1 2">
    <name type="scientific">Halorubrum kocurii JCM 14978</name>
    <dbReference type="NCBI Taxonomy" id="1230456"/>
    <lineage>
        <taxon>Archaea</taxon>
        <taxon>Methanobacteriati</taxon>
        <taxon>Methanobacteriota</taxon>
        <taxon>Stenosarchaea group</taxon>
        <taxon>Halobacteria</taxon>
        <taxon>Halobacteriales</taxon>
        <taxon>Haloferacaceae</taxon>
        <taxon>Halorubrum</taxon>
    </lineage>
</organism>
<evidence type="ECO:0000313" key="1">
    <source>
        <dbReference type="EMBL" id="EMA56982.1"/>
    </source>
</evidence>
<dbReference type="SUPFAM" id="SSF46785">
    <property type="entry name" value="Winged helix' DNA-binding domain"/>
    <property type="match status" value="1"/>
</dbReference>
<dbReference type="EMBL" id="AOJH01000104">
    <property type="protein sequence ID" value="EMA56982.1"/>
    <property type="molecule type" value="Genomic_DNA"/>
</dbReference>
<protein>
    <submittedName>
        <fullName evidence="1">Uncharacterized protein</fullName>
    </submittedName>
</protein>
<proteinExistence type="predicted"/>
<evidence type="ECO:0000313" key="2">
    <source>
        <dbReference type="Proteomes" id="UP000011546"/>
    </source>
</evidence>
<reference evidence="1 2" key="1">
    <citation type="journal article" date="2014" name="PLoS Genet.">
        <title>Phylogenetically driven sequencing of extremely halophilic archaea reveals strategies for static and dynamic osmo-response.</title>
        <authorList>
            <person name="Becker E.A."/>
            <person name="Seitzer P.M."/>
            <person name="Tritt A."/>
            <person name="Larsen D."/>
            <person name="Krusor M."/>
            <person name="Yao A.I."/>
            <person name="Wu D."/>
            <person name="Madern D."/>
            <person name="Eisen J.A."/>
            <person name="Darling A.E."/>
            <person name="Facciotti M.T."/>
        </authorList>
    </citation>
    <scope>NUCLEOTIDE SEQUENCE [LARGE SCALE GENOMIC DNA]</scope>
    <source>
        <strain evidence="1 2">JCM 14978</strain>
    </source>
</reference>
<comment type="caution">
    <text evidence="1">The sequence shown here is derived from an EMBL/GenBank/DDBJ whole genome shotgun (WGS) entry which is preliminary data.</text>
</comment>
<dbReference type="PATRIC" id="fig|1230456.3.peg.3382"/>
<dbReference type="AlphaFoldDB" id="M0NG79"/>
<accession>M0NG79</accession>
<dbReference type="Proteomes" id="UP000011546">
    <property type="component" value="Unassembled WGS sequence"/>
</dbReference>
<sequence>EMHPDLVLATIARAEDEWVTTSYLFEHIDFAKTTIRYRLYDLDDAGHVDKDNSQNTNRWRVTDAGYKRLADSDETIDSDDTYIWREDVETNV</sequence>
<keyword evidence="2" id="KW-1185">Reference proteome</keyword>